<reference evidence="2 3" key="1">
    <citation type="submission" date="2022-09" db="EMBL/GenBank/DDBJ databases">
        <authorList>
            <person name="Palmer J.M."/>
        </authorList>
    </citation>
    <scope>NUCLEOTIDE SEQUENCE [LARGE SCALE GENOMIC DNA]</scope>
    <source>
        <strain evidence="2 3">DSM 7382</strain>
    </source>
</reference>
<dbReference type="PANTHER" id="PTHR31962:SF6">
    <property type="entry name" value="EISOSOME COMPONENT PIL1-DOMAIN-CONTAINING PROTEIN"/>
    <property type="match status" value="1"/>
</dbReference>
<dbReference type="GO" id="GO:0005886">
    <property type="term" value="C:plasma membrane"/>
    <property type="evidence" value="ECO:0007669"/>
    <property type="project" value="TreeGrafter"/>
</dbReference>
<dbReference type="PRINTS" id="PR01217">
    <property type="entry name" value="PRICHEXTENSN"/>
</dbReference>
<dbReference type="Proteomes" id="UP001385951">
    <property type="component" value="Unassembled WGS sequence"/>
</dbReference>
<feature type="compositionally biased region" description="Low complexity" evidence="1">
    <location>
        <begin position="417"/>
        <end position="432"/>
    </location>
</feature>
<gene>
    <name evidence="2" type="ORF">QCA50_006255</name>
</gene>
<dbReference type="GO" id="GO:0008289">
    <property type="term" value="F:lipid binding"/>
    <property type="evidence" value="ECO:0007669"/>
    <property type="project" value="TreeGrafter"/>
</dbReference>
<protein>
    <recommendedName>
        <fullName evidence="4">Eisosome component PIL1-domain-containing protein</fullName>
    </recommendedName>
</protein>
<feature type="region of interest" description="Disordered" evidence="1">
    <location>
        <begin position="254"/>
        <end position="289"/>
    </location>
</feature>
<feature type="region of interest" description="Disordered" evidence="1">
    <location>
        <begin position="832"/>
        <end position="952"/>
    </location>
</feature>
<feature type="compositionally biased region" description="Basic and acidic residues" evidence="1">
    <location>
        <begin position="492"/>
        <end position="504"/>
    </location>
</feature>
<feature type="compositionally biased region" description="Polar residues" evidence="1">
    <location>
        <begin position="455"/>
        <end position="471"/>
    </location>
</feature>
<proteinExistence type="predicted"/>
<evidence type="ECO:0008006" key="4">
    <source>
        <dbReference type="Google" id="ProtNLM"/>
    </source>
</evidence>
<feature type="region of interest" description="Disordered" evidence="1">
    <location>
        <begin position="356"/>
        <end position="661"/>
    </location>
</feature>
<evidence type="ECO:0000313" key="2">
    <source>
        <dbReference type="EMBL" id="KAK7691152.1"/>
    </source>
</evidence>
<dbReference type="InterPro" id="IPR027267">
    <property type="entry name" value="AH/BAR_dom_sf"/>
</dbReference>
<feature type="compositionally biased region" description="Pro residues" evidence="1">
    <location>
        <begin position="607"/>
        <end position="619"/>
    </location>
</feature>
<evidence type="ECO:0000256" key="1">
    <source>
        <dbReference type="SAM" id="MobiDB-lite"/>
    </source>
</evidence>
<feature type="region of interest" description="Disordered" evidence="1">
    <location>
        <begin position="675"/>
        <end position="807"/>
    </location>
</feature>
<comment type="caution">
    <text evidence="2">The sequence shown here is derived from an EMBL/GenBank/DDBJ whole genome shotgun (WGS) entry which is preliminary data.</text>
</comment>
<evidence type="ECO:0000313" key="3">
    <source>
        <dbReference type="Proteomes" id="UP001385951"/>
    </source>
</evidence>
<dbReference type="GO" id="GO:0036286">
    <property type="term" value="C:eisosome filament"/>
    <property type="evidence" value="ECO:0007669"/>
    <property type="project" value="TreeGrafter"/>
</dbReference>
<accession>A0AAW0GML4</accession>
<dbReference type="AlphaFoldDB" id="A0AAW0GML4"/>
<feature type="compositionally biased region" description="Low complexity" evidence="1">
    <location>
        <begin position="729"/>
        <end position="739"/>
    </location>
</feature>
<feature type="compositionally biased region" description="Pro residues" evidence="1">
    <location>
        <begin position="767"/>
        <end position="777"/>
    </location>
</feature>
<feature type="compositionally biased region" description="Low complexity" evidence="1">
    <location>
        <begin position="516"/>
        <end position="529"/>
    </location>
</feature>
<keyword evidence="3" id="KW-1185">Reference proteome</keyword>
<name>A0AAW0GML4_9APHY</name>
<feature type="compositionally biased region" description="Basic and acidic residues" evidence="1">
    <location>
        <begin position="440"/>
        <end position="454"/>
    </location>
</feature>
<feature type="region of interest" description="Disordered" evidence="1">
    <location>
        <begin position="121"/>
        <end position="140"/>
    </location>
</feature>
<dbReference type="InterPro" id="IPR028245">
    <property type="entry name" value="PIL1/LSP1"/>
</dbReference>
<dbReference type="GO" id="GO:0006897">
    <property type="term" value="P:endocytosis"/>
    <property type="evidence" value="ECO:0007669"/>
    <property type="project" value="TreeGrafter"/>
</dbReference>
<dbReference type="Pfam" id="PF13805">
    <property type="entry name" value="Pil1"/>
    <property type="match status" value="1"/>
</dbReference>
<feature type="compositionally biased region" description="Low complexity" evidence="1">
    <location>
        <begin position="751"/>
        <end position="766"/>
    </location>
</feature>
<feature type="compositionally biased region" description="Basic and acidic residues" evidence="1">
    <location>
        <begin position="651"/>
        <end position="660"/>
    </location>
</feature>
<feature type="compositionally biased region" description="Basic and acidic residues" evidence="1">
    <location>
        <begin position="561"/>
        <end position="599"/>
    </location>
</feature>
<feature type="compositionally biased region" description="Polar residues" evidence="1">
    <location>
        <begin position="899"/>
        <end position="910"/>
    </location>
</feature>
<dbReference type="PANTHER" id="PTHR31962">
    <property type="entry name" value="SPHINGOLIPID LONG CHAIN BASE-RESPONSIVE PROTEIN PIL1"/>
    <property type="match status" value="1"/>
</dbReference>
<feature type="compositionally biased region" description="Polar residues" evidence="1">
    <location>
        <begin position="382"/>
        <end position="400"/>
    </location>
</feature>
<dbReference type="EMBL" id="JASBNA010000006">
    <property type="protein sequence ID" value="KAK7691152.1"/>
    <property type="molecule type" value="Genomic_DNA"/>
</dbReference>
<feature type="compositionally biased region" description="Pro residues" evidence="1">
    <location>
        <begin position="681"/>
        <end position="704"/>
    </location>
</feature>
<dbReference type="Gene3D" id="1.20.1270.60">
    <property type="entry name" value="Arfaptin homology (AH) domain/BAR domain"/>
    <property type="match status" value="1"/>
</dbReference>
<sequence>MFRSATTRIAHSSTIPSIGGNLNKDLRALQELILVEKTVLIALQKLSSDVARSSEALRQWGTGEGDDLGDISTAAGSLLLHFGSALSRYASHEEAIREQMKSIRTREEQLDELKRRRKAVASKADAAERKLSKMNPDNKNMQSQTDILARLRDEMRGLDTEIMNEEATLGDFKRYSVKQWLGLKFGGLQECCQKGAIVGEFGKLVIAEIPFTQTQPGLPRPYYNGHSRTEYLVAEANRMVSEVPFSIEAGHGQMSTTSFMGSGPSPAGSDATSLQQPPYLPPQSPHQLSRPLSMQFTGAAEVVGTSVYPPPMPMSPQDIAMSMNPNQNNNAYGSFSGLPPVPAPTTSSDFGLSPYLNQGPGEANPQMNEFGQYSAPGPYAPRTSSMNNMSNRGNESQPTSPIDAPAGPRAARFATFPVRGGRPPPGSSHSPVMSPLVGPRMDERPPSIDLHRNDSSFSSSIAAALDSQWSSPPAPPTQPLHLHGDIPQADAMHSKAQEANRNRDTTYSPPPPVYTPEPEAGGSSSAAPPAVAPPQGLGKLEEEDQDNVQLAYMSNPEDSDRESSSHPDRADRRVRFGSVRDVDTELAKRAVEHQQHDEQQYSAIPPVTSPPQVTTPPPTQTESQIHASPPPPSASPPVVVTSYRPSSPSADESHMDEEKVLNVAAAREVSRELDALMFTSPLPPHPVPPPIDRTPSPLEPPHPPFARNAAPRMDVNAQAPPPASRRESLLSPLSPRNEPQYIRERDRADRSTPTSPAFSNAAASPPSEAPLPPPPNINLPERSTSSFGTPYRTPSEHPTGSGSIYNMAGMTGSASSFGTGAKISAAAFKRQIRSPGSLGGQSSDPTPEAADVSPLSVKKRTLPGSPYPSQRLTPGDGGVNMQRVPSAPTYGAGAPDQGNGWQQPRSTSAGNEEGGHRRFADSGGPQDEEFDYISAYVNNSPQQGGFDPAGLR</sequence>
<dbReference type="GO" id="GO:0070941">
    <property type="term" value="P:eisosome assembly"/>
    <property type="evidence" value="ECO:0007669"/>
    <property type="project" value="TreeGrafter"/>
</dbReference>
<feature type="compositionally biased region" description="Basic and acidic residues" evidence="1">
    <location>
        <begin position="741"/>
        <end position="750"/>
    </location>
</feature>
<organism evidence="2 3">
    <name type="scientific">Cerrena zonata</name>
    <dbReference type="NCBI Taxonomy" id="2478898"/>
    <lineage>
        <taxon>Eukaryota</taxon>
        <taxon>Fungi</taxon>
        <taxon>Dikarya</taxon>
        <taxon>Basidiomycota</taxon>
        <taxon>Agaricomycotina</taxon>
        <taxon>Agaricomycetes</taxon>
        <taxon>Polyporales</taxon>
        <taxon>Cerrenaceae</taxon>
        <taxon>Cerrena</taxon>
    </lineage>
</organism>